<keyword evidence="1" id="KW-0812">Transmembrane</keyword>
<comment type="caution">
    <text evidence="2">The sequence shown here is derived from an EMBL/GenBank/DDBJ whole genome shotgun (WGS) entry which is preliminary data.</text>
</comment>
<feature type="transmembrane region" description="Helical" evidence="1">
    <location>
        <begin position="60"/>
        <end position="83"/>
    </location>
</feature>
<dbReference type="Proteomes" id="UP000801492">
    <property type="component" value="Unassembled WGS sequence"/>
</dbReference>
<accession>A0A8K0GB05</accession>
<dbReference type="PANTHER" id="PTHR36694:SF11">
    <property type="entry name" value="LP21121P-RELATED"/>
    <property type="match status" value="1"/>
</dbReference>
<evidence type="ECO:0000256" key="1">
    <source>
        <dbReference type="SAM" id="Phobius"/>
    </source>
</evidence>
<dbReference type="AlphaFoldDB" id="A0A8K0GB05"/>
<keyword evidence="1" id="KW-1133">Transmembrane helix</keyword>
<evidence type="ECO:0000313" key="3">
    <source>
        <dbReference type="Proteomes" id="UP000801492"/>
    </source>
</evidence>
<proteinExistence type="predicted"/>
<gene>
    <name evidence="2" type="ORF">ILUMI_13329</name>
</gene>
<protein>
    <submittedName>
        <fullName evidence="2">Uncharacterized protein</fullName>
    </submittedName>
</protein>
<name>A0A8K0GB05_IGNLU</name>
<keyword evidence="3" id="KW-1185">Reference proteome</keyword>
<reference evidence="2" key="1">
    <citation type="submission" date="2019-08" db="EMBL/GenBank/DDBJ databases">
        <title>The genome of the North American firefly Photinus pyralis.</title>
        <authorList>
            <consortium name="Photinus pyralis genome working group"/>
            <person name="Fallon T.R."/>
            <person name="Sander Lower S.E."/>
            <person name="Weng J.-K."/>
        </authorList>
    </citation>
    <scope>NUCLEOTIDE SEQUENCE</scope>
    <source>
        <strain evidence="2">TRF0915ILg1</strain>
        <tissue evidence="2">Whole body</tissue>
    </source>
</reference>
<keyword evidence="1" id="KW-0472">Membrane</keyword>
<feature type="transmembrane region" description="Helical" evidence="1">
    <location>
        <begin position="124"/>
        <end position="145"/>
    </location>
</feature>
<feature type="transmembrane region" description="Helical" evidence="1">
    <location>
        <begin position="17"/>
        <end position="40"/>
    </location>
</feature>
<evidence type="ECO:0000313" key="2">
    <source>
        <dbReference type="EMBL" id="KAF2892844.1"/>
    </source>
</evidence>
<feature type="transmembrane region" description="Helical" evidence="1">
    <location>
        <begin position="95"/>
        <end position="118"/>
    </location>
</feature>
<organism evidence="2 3">
    <name type="scientific">Ignelater luminosus</name>
    <name type="common">Cucubano</name>
    <name type="synonym">Pyrophorus luminosus</name>
    <dbReference type="NCBI Taxonomy" id="2038154"/>
    <lineage>
        <taxon>Eukaryota</taxon>
        <taxon>Metazoa</taxon>
        <taxon>Ecdysozoa</taxon>
        <taxon>Arthropoda</taxon>
        <taxon>Hexapoda</taxon>
        <taxon>Insecta</taxon>
        <taxon>Pterygota</taxon>
        <taxon>Neoptera</taxon>
        <taxon>Endopterygota</taxon>
        <taxon>Coleoptera</taxon>
        <taxon>Polyphaga</taxon>
        <taxon>Elateriformia</taxon>
        <taxon>Elateroidea</taxon>
        <taxon>Elateridae</taxon>
        <taxon>Agrypninae</taxon>
        <taxon>Pyrophorini</taxon>
        <taxon>Ignelater</taxon>
    </lineage>
</organism>
<dbReference type="PANTHER" id="PTHR36694">
    <property type="entry name" value="PASIFLORA 1, ISOFORM A-RELATED"/>
    <property type="match status" value="1"/>
</dbReference>
<sequence length="193" mass="22115">MVIVSHCFRCVDLKQGFLTYTIISVILRIFIACTICYFMIQLIPITRYPQAYDSVYGVTLPILGSLLLWYVLTIIFLGIAIKGMMQGKSSLLKPYFAVVIIEIIAGAIGLVLSFVYFTGFFNCIILIILICFDVYTWMCLHSLFVKMKEYERCPTAAVYKNTQPTMPPMYQPSGEYRYPEPPQQNLYTVPSYP</sequence>
<dbReference type="EMBL" id="VTPC01008425">
    <property type="protein sequence ID" value="KAF2892844.1"/>
    <property type="molecule type" value="Genomic_DNA"/>
</dbReference>